<evidence type="ECO:0000256" key="2">
    <source>
        <dbReference type="ARBA" id="ARBA00008787"/>
    </source>
</evidence>
<evidence type="ECO:0000256" key="5">
    <source>
        <dbReference type="ARBA" id="ARBA00023186"/>
    </source>
</evidence>
<dbReference type="Gene3D" id="1.20.120.340">
    <property type="entry name" value="Flagellar protein FliS"/>
    <property type="match status" value="1"/>
</dbReference>
<dbReference type="SUPFAM" id="SSF101116">
    <property type="entry name" value="Flagellar export chaperone FliS"/>
    <property type="match status" value="1"/>
</dbReference>
<dbReference type="CDD" id="cd16098">
    <property type="entry name" value="FliS"/>
    <property type="match status" value="1"/>
</dbReference>
<evidence type="ECO:0000256" key="6">
    <source>
        <dbReference type="PIRNR" id="PIRNR039090"/>
    </source>
</evidence>
<dbReference type="STRING" id="206506.AAV32_11330"/>
<evidence type="ECO:0000313" key="8">
    <source>
        <dbReference type="Proteomes" id="UP000078084"/>
    </source>
</evidence>
<comment type="caution">
    <text evidence="7">The sequence shown here is derived from an EMBL/GenBank/DDBJ whole genome shotgun (WGS) entry which is preliminary data.</text>
</comment>
<sequence length="147" mass="15419">MNTFSYSAGRRPGQGARAYARIGLETQVGSASPQRLITLLFDGALAAVAKARHQLAAHDIAGRGQSVSKAVDIVQNGLMNSLNLDAGGELAANLHDLYDYIIRQLLLGNLQADDDALQRAATLLGQIADAWRSGVDTPASGSHALTP</sequence>
<keyword evidence="3 6" id="KW-0963">Cytoplasm</keyword>
<comment type="similarity">
    <text evidence="2 6">Belongs to the FliS family.</text>
</comment>
<dbReference type="GO" id="GO:0044780">
    <property type="term" value="P:bacterial-type flagellum assembly"/>
    <property type="evidence" value="ECO:0007669"/>
    <property type="project" value="InterPro"/>
</dbReference>
<dbReference type="PIRSF" id="PIRSF039090">
    <property type="entry name" value="Flis"/>
    <property type="match status" value="1"/>
</dbReference>
<reference evidence="7 8" key="1">
    <citation type="submission" date="2015-04" db="EMBL/GenBank/DDBJ databases">
        <title>Genome sequence of Kerstersia gyiorum CG1.</title>
        <authorList>
            <person name="Greninger A.L."/>
            <person name="Kozyreva V."/>
            <person name="Chaturvedi V."/>
        </authorList>
    </citation>
    <scope>NUCLEOTIDE SEQUENCE [LARGE SCALE GENOMIC DNA]</scope>
    <source>
        <strain evidence="7 8">CG1</strain>
    </source>
</reference>
<dbReference type="PATRIC" id="fig|206506.3.peg.2416"/>
<dbReference type="Pfam" id="PF02561">
    <property type="entry name" value="FliS"/>
    <property type="match status" value="1"/>
</dbReference>
<dbReference type="Proteomes" id="UP000078084">
    <property type="component" value="Unassembled WGS sequence"/>
</dbReference>
<dbReference type="GO" id="GO:0005829">
    <property type="term" value="C:cytosol"/>
    <property type="evidence" value="ECO:0007669"/>
    <property type="project" value="UniProtKB-SubCell"/>
</dbReference>
<comment type="subcellular location">
    <subcellularLocation>
        <location evidence="1 6">Cytoplasm</location>
        <location evidence="1 6">Cytosol</location>
    </subcellularLocation>
</comment>
<dbReference type="InterPro" id="IPR036584">
    <property type="entry name" value="FliS_sf"/>
</dbReference>
<organism evidence="7 8">
    <name type="scientific">Kerstersia gyiorum</name>
    <dbReference type="NCBI Taxonomy" id="206506"/>
    <lineage>
        <taxon>Bacteria</taxon>
        <taxon>Pseudomonadati</taxon>
        <taxon>Pseudomonadota</taxon>
        <taxon>Betaproteobacteria</taxon>
        <taxon>Burkholderiales</taxon>
        <taxon>Alcaligenaceae</taxon>
        <taxon>Kerstersia</taxon>
    </lineage>
</organism>
<accession>A0A171KRB6</accession>
<evidence type="ECO:0000313" key="7">
    <source>
        <dbReference type="EMBL" id="KKO71433.1"/>
    </source>
</evidence>
<keyword evidence="8" id="KW-1185">Reference proteome</keyword>
<dbReference type="OrthoDB" id="9792010at2"/>
<dbReference type="PANTHER" id="PTHR34773:SF1">
    <property type="entry name" value="FLAGELLAR SECRETION CHAPERONE FLIS"/>
    <property type="match status" value="1"/>
</dbReference>
<dbReference type="InterPro" id="IPR003713">
    <property type="entry name" value="FliS"/>
</dbReference>
<dbReference type="EMBL" id="LBNE01000007">
    <property type="protein sequence ID" value="KKO71433.1"/>
    <property type="molecule type" value="Genomic_DNA"/>
</dbReference>
<evidence type="ECO:0000256" key="3">
    <source>
        <dbReference type="ARBA" id="ARBA00022490"/>
    </source>
</evidence>
<evidence type="ECO:0000256" key="4">
    <source>
        <dbReference type="ARBA" id="ARBA00022795"/>
    </source>
</evidence>
<dbReference type="AlphaFoldDB" id="A0A171KRB6"/>
<dbReference type="RefSeq" id="WP_068371872.1">
    <property type="nucleotide sequence ID" value="NZ_CP033936.1"/>
</dbReference>
<evidence type="ECO:0000256" key="1">
    <source>
        <dbReference type="ARBA" id="ARBA00004514"/>
    </source>
</evidence>
<dbReference type="PANTHER" id="PTHR34773">
    <property type="entry name" value="FLAGELLAR SECRETION CHAPERONE FLIS"/>
    <property type="match status" value="1"/>
</dbReference>
<name>A0A171KRB6_9BURK</name>
<proteinExistence type="inferred from homology"/>
<keyword evidence="4 6" id="KW-1005">Bacterial flagellum biogenesis</keyword>
<dbReference type="GO" id="GO:0071973">
    <property type="term" value="P:bacterial-type flagellum-dependent cell motility"/>
    <property type="evidence" value="ECO:0007669"/>
    <property type="project" value="TreeGrafter"/>
</dbReference>
<dbReference type="NCBIfam" id="TIGR00208">
    <property type="entry name" value="fliS"/>
    <property type="match status" value="1"/>
</dbReference>
<gene>
    <name evidence="7" type="ORF">AAV32_11330</name>
</gene>
<protein>
    <recommendedName>
        <fullName evidence="6">Flagellar secretion chaperone FliS</fullName>
    </recommendedName>
</protein>
<keyword evidence="5" id="KW-0143">Chaperone</keyword>